<evidence type="ECO:0000256" key="1">
    <source>
        <dbReference type="SAM" id="MobiDB-lite"/>
    </source>
</evidence>
<protein>
    <submittedName>
        <fullName evidence="2">Uncharacterized protein</fullName>
    </submittedName>
</protein>
<proteinExistence type="predicted"/>
<dbReference type="AlphaFoldDB" id="A0AAV2LEQ9"/>
<dbReference type="Proteomes" id="UP001497482">
    <property type="component" value="Chromosome 3"/>
</dbReference>
<organism evidence="2 3">
    <name type="scientific">Knipowitschia caucasica</name>
    <name type="common">Caucasian dwarf goby</name>
    <name type="synonym">Pomatoschistus caucasicus</name>
    <dbReference type="NCBI Taxonomy" id="637954"/>
    <lineage>
        <taxon>Eukaryota</taxon>
        <taxon>Metazoa</taxon>
        <taxon>Chordata</taxon>
        <taxon>Craniata</taxon>
        <taxon>Vertebrata</taxon>
        <taxon>Euteleostomi</taxon>
        <taxon>Actinopterygii</taxon>
        <taxon>Neopterygii</taxon>
        <taxon>Teleostei</taxon>
        <taxon>Neoteleostei</taxon>
        <taxon>Acanthomorphata</taxon>
        <taxon>Gobiaria</taxon>
        <taxon>Gobiiformes</taxon>
        <taxon>Gobioidei</taxon>
        <taxon>Gobiidae</taxon>
        <taxon>Gobiinae</taxon>
        <taxon>Knipowitschia</taxon>
    </lineage>
</organism>
<feature type="region of interest" description="Disordered" evidence="1">
    <location>
        <begin position="19"/>
        <end position="40"/>
    </location>
</feature>
<sequence length="235" mass="25809">MAEELRRLQERVRELEAERAQLHQEREAGPSLRGQVDNPGTTETVIYLPRERKCPMFRGTHGIGIDDWVEEPALPPPETSSNVWPQVAFVEDEARGDELELGAWLVVRESVSAPSTPVEPLARELPVASPSPVVPSRAGSALRGVNRWDTDSVGGGRCNQAGYLWVLFRRSVNALAPSLSAYQLEQLISSNVKPVRKPEQHTSGASGLGSCVWGRGVMWWSAGVCFMPELHIVPG</sequence>
<reference evidence="2 3" key="1">
    <citation type="submission" date="2024-04" db="EMBL/GenBank/DDBJ databases">
        <authorList>
            <person name="Waldvogel A.-M."/>
            <person name="Schoenle A."/>
        </authorList>
    </citation>
    <scope>NUCLEOTIDE SEQUENCE [LARGE SCALE GENOMIC DNA]</scope>
</reference>
<keyword evidence="3" id="KW-1185">Reference proteome</keyword>
<evidence type="ECO:0000313" key="3">
    <source>
        <dbReference type="Proteomes" id="UP001497482"/>
    </source>
</evidence>
<evidence type="ECO:0000313" key="2">
    <source>
        <dbReference type="EMBL" id="CAL1600524.1"/>
    </source>
</evidence>
<dbReference type="EMBL" id="OZ035825">
    <property type="protein sequence ID" value="CAL1600524.1"/>
    <property type="molecule type" value="Genomic_DNA"/>
</dbReference>
<gene>
    <name evidence="2" type="ORF">KC01_LOCUS28614</name>
</gene>
<feature type="compositionally biased region" description="Basic and acidic residues" evidence="1">
    <location>
        <begin position="19"/>
        <end position="28"/>
    </location>
</feature>
<accession>A0AAV2LEQ9</accession>
<name>A0AAV2LEQ9_KNICA</name>